<dbReference type="RefSeq" id="WP_268044867.1">
    <property type="nucleotide sequence ID" value="NZ_CP104064.1"/>
</dbReference>
<dbReference type="PANTHER" id="PTHR47816">
    <property type="entry name" value="RIBOSOMAL RNA SMALL SUBUNIT METHYLTRANSFERASE C"/>
    <property type="match status" value="1"/>
</dbReference>
<dbReference type="Proteomes" id="UP001164803">
    <property type="component" value="Chromosome"/>
</dbReference>
<reference evidence="4" key="1">
    <citation type="submission" date="2022-08" db="EMBL/GenBank/DDBJ databases">
        <title>Alicyclobacillus dauci DSM2870, complete genome.</title>
        <authorList>
            <person name="Wang Q."/>
            <person name="Cai R."/>
            <person name="Wang Z."/>
        </authorList>
    </citation>
    <scope>NUCLEOTIDE SEQUENCE</scope>
    <source>
        <strain evidence="4">DSM 28700</strain>
    </source>
</reference>
<accession>A0ABY6Z4E2</accession>
<evidence type="ECO:0000259" key="3">
    <source>
        <dbReference type="Pfam" id="PF05175"/>
    </source>
</evidence>
<feature type="domain" description="Methyltransferase small" evidence="3">
    <location>
        <begin position="47"/>
        <end position="212"/>
    </location>
</feature>
<keyword evidence="5" id="KW-1185">Reference proteome</keyword>
<evidence type="ECO:0000256" key="2">
    <source>
        <dbReference type="ARBA" id="ARBA00022679"/>
    </source>
</evidence>
<dbReference type="GO" id="GO:0032259">
    <property type="term" value="P:methylation"/>
    <property type="evidence" value="ECO:0007669"/>
    <property type="project" value="UniProtKB-KW"/>
</dbReference>
<dbReference type="GO" id="GO:0008168">
    <property type="term" value="F:methyltransferase activity"/>
    <property type="evidence" value="ECO:0007669"/>
    <property type="project" value="UniProtKB-KW"/>
</dbReference>
<organism evidence="4 5">
    <name type="scientific">Alicyclobacillus dauci</name>
    <dbReference type="NCBI Taxonomy" id="1475485"/>
    <lineage>
        <taxon>Bacteria</taxon>
        <taxon>Bacillati</taxon>
        <taxon>Bacillota</taxon>
        <taxon>Bacilli</taxon>
        <taxon>Bacillales</taxon>
        <taxon>Alicyclobacillaceae</taxon>
        <taxon>Alicyclobacillus</taxon>
    </lineage>
</organism>
<evidence type="ECO:0000313" key="4">
    <source>
        <dbReference type="EMBL" id="WAH37383.1"/>
    </source>
</evidence>
<dbReference type="EMBL" id="CP104064">
    <property type="protein sequence ID" value="WAH37383.1"/>
    <property type="molecule type" value="Genomic_DNA"/>
</dbReference>
<dbReference type="Gene3D" id="3.40.50.150">
    <property type="entry name" value="Vaccinia Virus protein VP39"/>
    <property type="match status" value="1"/>
</dbReference>
<dbReference type="SUPFAM" id="SSF53335">
    <property type="entry name" value="S-adenosyl-L-methionine-dependent methyltransferases"/>
    <property type="match status" value="1"/>
</dbReference>
<gene>
    <name evidence="4" type="ORF">NZD86_02250</name>
</gene>
<keyword evidence="2" id="KW-0808">Transferase</keyword>
<dbReference type="Pfam" id="PF05175">
    <property type="entry name" value="MTS"/>
    <property type="match status" value="1"/>
</dbReference>
<keyword evidence="1 4" id="KW-0489">Methyltransferase</keyword>
<dbReference type="PANTHER" id="PTHR47816:SF4">
    <property type="entry name" value="RIBOSOMAL RNA SMALL SUBUNIT METHYLTRANSFERASE C"/>
    <property type="match status" value="1"/>
</dbReference>
<dbReference type="InterPro" id="IPR029063">
    <property type="entry name" value="SAM-dependent_MTases_sf"/>
</dbReference>
<dbReference type="InterPro" id="IPR046977">
    <property type="entry name" value="RsmC/RlmG"/>
</dbReference>
<dbReference type="InterPro" id="IPR007848">
    <property type="entry name" value="Small_mtfrase_dom"/>
</dbReference>
<proteinExistence type="predicted"/>
<dbReference type="CDD" id="cd02440">
    <property type="entry name" value="AdoMet_MTases"/>
    <property type="match status" value="1"/>
</dbReference>
<name>A0ABY6Z4E2_9BACL</name>
<evidence type="ECO:0000256" key="1">
    <source>
        <dbReference type="ARBA" id="ARBA00022603"/>
    </source>
</evidence>
<sequence>MTEYPSLHVFTPILSEVYNVTEHYYTQSPKTASQVRNIDVDVKGVHLRLQTDNGVFSKNGLDDATRRLIENVQLDSRASVLDLGAGYGVVSATLGTLYPETKWTLIDINERALALAAKNTMFMADRREVIASDGIPETVGEVFTDVLLNPPIRAGKAVVYRLFADAHRTLKPSGRLWIVIQKKHGAPSALAELERLFHRVETVYKKSGYFIFVAEKNVDVTSSL</sequence>
<protein>
    <submittedName>
        <fullName evidence="4">Methyltransferase</fullName>
    </submittedName>
</protein>
<evidence type="ECO:0000313" key="5">
    <source>
        <dbReference type="Proteomes" id="UP001164803"/>
    </source>
</evidence>